<dbReference type="GO" id="GO:0008240">
    <property type="term" value="F:tripeptidyl-peptidase activity"/>
    <property type="evidence" value="ECO:0007669"/>
    <property type="project" value="TreeGrafter"/>
</dbReference>
<feature type="binding site" evidence="7">
    <location>
        <position position="634"/>
    </location>
    <ligand>
        <name>Ca(2+)</name>
        <dbReference type="ChEBI" id="CHEBI:29108"/>
    </ligand>
</feature>
<dbReference type="GO" id="GO:0004252">
    <property type="term" value="F:serine-type endopeptidase activity"/>
    <property type="evidence" value="ECO:0007669"/>
    <property type="project" value="UniProtKB-UniRule"/>
</dbReference>
<dbReference type="PANTHER" id="PTHR14218">
    <property type="entry name" value="PROTEASE S8 TRIPEPTIDYL PEPTIDASE I CLN2"/>
    <property type="match status" value="1"/>
</dbReference>
<dbReference type="AlphaFoldDB" id="A0A2P6MSD9"/>
<feature type="binding site" evidence="7">
    <location>
        <position position="635"/>
    </location>
    <ligand>
        <name>Ca(2+)</name>
        <dbReference type="ChEBI" id="CHEBI:29108"/>
    </ligand>
</feature>
<accession>A0A2P6MSD9</accession>
<dbReference type="SUPFAM" id="SSF54897">
    <property type="entry name" value="Protease propeptides/inhibitors"/>
    <property type="match status" value="1"/>
</dbReference>
<evidence type="ECO:0000256" key="4">
    <source>
        <dbReference type="ARBA" id="ARBA00022825"/>
    </source>
</evidence>
<dbReference type="GO" id="GO:0046872">
    <property type="term" value="F:metal ion binding"/>
    <property type="evidence" value="ECO:0007669"/>
    <property type="project" value="UniProtKB-UniRule"/>
</dbReference>
<keyword evidence="4 7" id="KW-0720">Serine protease</keyword>
<dbReference type="Pfam" id="PF09286">
    <property type="entry name" value="Pro-kuma_activ"/>
    <property type="match status" value="1"/>
</dbReference>
<dbReference type="SUPFAM" id="SSF52743">
    <property type="entry name" value="Subtilisin-like"/>
    <property type="match status" value="1"/>
</dbReference>
<protein>
    <submittedName>
        <fullName evidence="10">Peptidase S8 and S53 domain-containing protein</fullName>
    </submittedName>
</protein>
<keyword evidence="3 7" id="KW-0378">Hydrolase</keyword>
<evidence type="ECO:0000256" key="5">
    <source>
        <dbReference type="ARBA" id="ARBA00022837"/>
    </source>
</evidence>
<dbReference type="InterPro" id="IPR030400">
    <property type="entry name" value="Sedolisin_dom"/>
</dbReference>
<dbReference type="CDD" id="cd11377">
    <property type="entry name" value="Pro-peptidase_S53"/>
    <property type="match status" value="1"/>
</dbReference>
<dbReference type="PANTHER" id="PTHR14218:SF15">
    <property type="entry name" value="TRIPEPTIDYL-PEPTIDASE 1"/>
    <property type="match status" value="1"/>
</dbReference>
<comment type="caution">
    <text evidence="10">The sequence shown here is derived from an EMBL/GenBank/DDBJ whole genome shotgun (WGS) entry which is preliminary data.</text>
</comment>
<reference evidence="10 11" key="1">
    <citation type="journal article" date="2018" name="Genome Biol. Evol.">
        <title>Multiple Roots of Fruiting Body Formation in Amoebozoa.</title>
        <authorList>
            <person name="Hillmann F."/>
            <person name="Forbes G."/>
            <person name="Novohradska S."/>
            <person name="Ferling I."/>
            <person name="Riege K."/>
            <person name="Groth M."/>
            <person name="Westermann M."/>
            <person name="Marz M."/>
            <person name="Spaller T."/>
            <person name="Winckler T."/>
            <person name="Schaap P."/>
            <person name="Glockner G."/>
        </authorList>
    </citation>
    <scope>NUCLEOTIDE SEQUENCE [LARGE SCALE GENOMIC DNA]</scope>
    <source>
        <strain evidence="10 11">Jena</strain>
    </source>
</reference>
<sequence>MAAARLCLLLLLGITFVSARTVVSSNGFHHVWRAHEEAHEDTPLTFTIFLKHRNLDVLESLFWNVSTPGHADYGQHKSRAYVEDLTSPSSDSFAAIERWLLKEFSGELLMEKGTAFIRVTDKVSAISSAVGAKIHKWLHPIEKKVIHRAFGKVSVPTSIHKHIDTITGLYDFHLGDSKVSSKASPLASSRVYTAESYQSSFSNLRSRYQIPKTPTTSSYTTQGVIAFSEYYQVEPLELALTRESVPFRSVINVGQYGCASCGYQESNLDMQTMMVLSPQTTTYHIGADLSYSYILEMLEIALPKSPTTPQVLSISYGGSESPCPSSGSNTFSLCNKNSADYRNRVDVELQKLGVMGVSVIVASGDTGPLAGNVPVCLPDYSYCPYGGCTYTASKCQQVLLRQSVPWPGFGLDPPQSVINQFLSNNAACNLALDGTAAHPNSILHSTCDCASLNYGTFAGGWTFSAYDYTSPDFGDLFFASYPATSAYVTSVGATVLTSSSETTAALDTGASISTGGGFSLYVPRPSYQDSAVNGWLSNGPSKPAASSYNSSNRAIPDISLSGHNYIIVSSSAGSCSNNQCFLSSVDGTSASAPAFGSMISMINDVLINSGKTTAGFLNPLLYQAAREKPSVYNDITTGGNRCSGVLCCANGYYATQGWDPSTGLGSINYPALRDYVVNALSNSTFNPALYSNFKPQQTNTFTANGATTVTLQTYTVQNVVGTNGPSSPASLISSMQMFCIVMFSLIMLL</sequence>
<comment type="cofactor">
    <cofactor evidence="7">
        <name>Ca(2+)</name>
        <dbReference type="ChEBI" id="CHEBI:29108"/>
    </cofactor>
    <text evidence="7">Binds 1 Ca(2+) ion per subunit.</text>
</comment>
<dbReference type="OrthoDB" id="15796at2759"/>
<dbReference type="InterPro" id="IPR015366">
    <property type="entry name" value="S53_propep"/>
</dbReference>
<gene>
    <name evidence="10" type="ORF">PROFUN_03542</name>
</gene>
<organism evidence="10 11">
    <name type="scientific">Planoprotostelium fungivorum</name>
    <dbReference type="NCBI Taxonomy" id="1890364"/>
    <lineage>
        <taxon>Eukaryota</taxon>
        <taxon>Amoebozoa</taxon>
        <taxon>Evosea</taxon>
        <taxon>Variosea</taxon>
        <taxon>Cavosteliida</taxon>
        <taxon>Cavosteliaceae</taxon>
        <taxon>Planoprotostelium</taxon>
    </lineage>
</organism>
<evidence type="ECO:0000256" key="2">
    <source>
        <dbReference type="ARBA" id="ARBA00022723"/>
    </source>
</evidence>
<name>A0A2P6MSD9_9EUKA</name>
<dbReference type="GO" id="GO:0004190">
    <property type="term" value="F:aspartic-type endopeptidase activity"/>
    <property type="evidence" value="ECO:0007669"/>
    <property type="project" value="InterPro"/>
</dbReference>
<dbReference type="GO" id="GO:0006508">
    <property type="term" value="P:proteolysis"/>
    <property type="evidence" value="ECO:0007669"/>
    <property type="project" value="UniProtKB-KW"/>
</dbReference>
<evidence type="ECO:0000256" key="3">
    <source>
        <dbReference type="ARBA" id="ARBA00022801"/>
    </source>
</evidence>
<feature type="active site" description="Charge relay system" evidence="7">
    <location>
        <position position="589"/>
    </location>
</feature>
<feature type="active site" description="Charge relay system" evidence="7">
    <location>
        <position position="265"/>
    </location>
</feature>
<feature type="domain" description="Peptidase S53" evidence="9">
    <location>
        <begin position="182"/>
        <end position="679"/>
    </location>
</feature>
<evidence type="ECO:0000256" key="6">
    <source>
        <dbReference type="ARBA" id="ARBA00023145"/>
    </source>
</evidence>
<feature type="chain" id="PRO_5015184611" evidence="8">
    <location>
        <begin position="20"/>
        <end position="749"/>
    </location>
</feature>
<keyword evidence="6" id="KW-0865">Zymogen</keyword>
<feature type="binding site" evidence="7">
    <location>
        <position position="659"/>
    </location>
    <ligand>
        <name>Ca(2+)</name>
        <dbReference type="ChEBI" id="CHEBI:29108"/>
    </ligand>
</feature>
<keyword evidence="8" id="KW-0732">Signal</keyword>
<keyword evidence="1 7" id="KW-0645">Protease</keyword>
<feature type="binding site" evidence="7">
    <location>
        <position position="657"/>
    </location>
    <ligand>
        <name>Ca(2+)</name>
        <dbReference type="ChEBI" id="CHEBI:29108"/>
    </ligand>
</feature>
<dbReference type="SMART" id="SM00944">
    <property type="entry name" value="Pro-kuma_activ"/>
    <property type="match status" value="1"/>
</dbReference>
<dbReference type="InParanoid" id="A0A2P6MSD9"/>
<evidence type="ECO:0000259" key="9">
    <source>
        <dbReference type="PROSITE" id="PS51695"/>
    </source>
</evidence>
<dbReference type="InterPro" id="IPR050819">
    <property type="entry name" value="Tripeptidyl-peptidase_I"/>
</dbReference>
<dbReference type="InterPro" id="IPR036852">
    <property type="entry name" value="Peptidase_S8/S53_dom_sf"/>
</dbReference>
<keyword evidence="2 7" id="KW-0479">Metal-binding</keyword>
<proteinExistence type="predicted"/>
<dbReference type="CDD" id="cd04056">
    <property type="entry name" value="Peptidases_S53"/>
    <property type="match status" value="1"/>
</dbReference>
<feature type="active site" description="Charge relay system" evidence="7">
    <location>
        <position position="269"/>
    </location>
</feature>
<dbReference type="InterPro" id="IPR001969">
    <property type="entry name" value="Aspartic_peptidase_AS"/>
</dbReference>
<evidence type="ECO:0000256" key="1">
    <source>
        <dbReference type="ARBA" id="ARBA00022670"/>
    </source>
</evidence>
<evidence type="ECO:0000313" key="10">
    <source>
        <dbReference type="EMBL" id="PRP74620.1"/>
    </source>
</evidence>
<dbReference type="PROSITE" id="PS00141">
    <property type="entry name" value="ASP_PROTEASE"/>
    <property type="match status" value="1"/>
</dbReference>
<evidence type="ECO:0000256" key="7">
    <source>
        <dbReference type="PROSITE-ProRule" id="PRU01032"/>
    </source>
</evidence>
<keyword evidence="5 7" id="KW-0106">Calcium</keyword>
<evidence type="ECO:0000313" key="11">
    <source>
        <dbReference type="Proteomes" id="UP000241769"/>
    </source>
</evidence>
<keyword evidence="11" id="KW-1185">Reference proteome</keyword>
<evidence type="ECO:0000256" key="8">
    <source>
        <dbReference type="SAM" id="SignalP"/>
    </source>
</evidence>
<dbReference type="Gene3D" id="3.40.50.200">
    <property type="entry name" value="Peptidase S8/S53 domain"/>
    <property type="match status" value="2"/>
</dbReference>
<dbReference type="EMBL" id="MDYQ01000448">
    <property type="protein sequence ID" value="PRP74620.1"/>
    <property type="molecule type" value="Genomic_DNA"/>
</dbReference>
<feature type="signal peptide" evidence="8">
    <location>
        <begin position="1"/>
        <end position="19"/>
    </location>
</feature>
<dbReference type="Proteomes" id="UP000241769">
    <property type="component" value="Unassembled WGS sequence"/>
</dbReference>
<dbReference type="PROSITE" id="PS51695">
    <property type="entry name" value="SEDOLISIN"/>
    <property type="match status" value="1"/>
</dbReference>